<evidence type="ECO:0000256" key="10">
    <source>
        <dbReference type="HAMAP-Rule" id="MF_00454"/>
    </source>
</evidence>
<reference evidence="12" key="1">
    <citation type="submission" date="2016-10" db="EMBL/GenBank/DDBJ databases">
        <authorList>
            <person name="Varghese N."/>
        </authorList>
    </citation>
    <scope>NUCLEOTIDE SEQUENCE [LARGE SCALE GENOMIC DNA]</scope>
    <source>
        <strain evidence="12">DSM 17980</strain>
    </source>
</reference>
<keyword evidence="10" id="KW-0915">Sodium</keyword>
<dbReference type="NCBIfam" id="TIGR00494">
    <property type="entry name" value="crcB"/>
    <property type="match status" value="1"/>
</dbReference>
<dbReference type="GO" id="GO:0140114">
    <property type="term" value="P:cellular detoxification of fluoride"/>
    <property type="evidence" value="ECO:0007669"/>
    <property type="project" value="UniProtKB-UniRule"/>
</dbReference>
<evidence type="ECO:0000313" key="12">
    <source>
        <dbReference type="Proteomes" id="UP000183508"/>
    </source>
</evidence>
<feature type="transmembrane region" description="Helical" evidence="10">
    <location>
        <begin position="63"/>
        <end position="87"/>
    </location>
</feature>
<comment type="similarity">
    <text evidence="7 10">Belongs to the fluoride channel Fluc/FEX (TC 1.A.43) family.</text>
</comment>
<keyword evidence="10" id="KW-0813">Transport</keyword>
<evidence type="ECO:0000256" key="3">
    <source>
        <dbReference type="ARBA" id="ARBA00022692"/>
    </source>
</evidence>
<feature type="binding site" evidence="10">
    <location>
        <position position="78"/>
    </location>
    <ligand>
        <name>Na(+)</name>
        <dbReference type="ChEBI" id="CHEBI:29101"/>
        <note>structural</note>
    </ligand>
</feature>
<dbReference type="InterPro" id="IPR003691">
    <property type="entry name" value="FluC"/>
</dbReference>
<feature type="transmembrane region" description="Helical" evidence="10">
    <location>
        <begin position="28"/>
        <end position="51"/>
    </location>
</feature>
<dbReference type="AlphaFoldDB" id="A0A1I7K9R8"/>
<organism evidence="11 12">
    <name type="scientific">Alicyclobacillus macrosporangiidus</name>
    <dbReference type="NCBI Taxonomy" id="392015"/>
    <lineage>
        <taxon>Bacteria</taxon>
        <taxon>Bacillati</taxon>
        <taxon>Bacillota</taxon>
        <taxon>Bacilli</taxon>
        <taxon>Bacillales</taxon>
        <taxon>Alicyclobacillaceae</taxon>
        <taxon>Alicyclobacillus</taxon>
    </lineage>
</organism>
<evidence type="ECO:0000256" key="8">
    <source>
        <dbReference type="ARBA" id="ARBA00035585"/>
    </source>
</evidence>
<accession>A0A1I7K9R8</accession>
<dbReference type="Pfam" id="PF02537">
    <property type="entry name" value="CRCB"/>
    <property type="match status" value="1"/>
</dbReference>
<keyword evidence="12" id="KW-1185">Reference proteome</keyword>
<gene>
    <name evidence="10" type="primary">fluC</name>
    <name evidence="10" type="synonym">crcB</name>
    <name evidence="11" type="ORF">SAMN05421543_11496</name>
</gene>
<dbReference type="STRING" id="392015.SAMN05421543_11496"/>
<proteinExistence type="inferred from homology"/>
<keyword evidence="6 10" id="KW-0407">Ion channel</keyword>
<sequence length="120" mass="12842">MGILWVSIGGVAGALLRYQLSKWIGERWAVSFPVATLFINVSGSFLLGVITRHASGWFPNHEQAAVLLLGTGICGAYTTFSTFSYEFTMLMREGRTRAALVYLAASGVLGLAAAFAGLHL</sequence>
<keyword evidence="10" id="KW-0406">Ion transport</keyword>
<keyword evidence="4 10" id="KW-1133">Transmembrane helix</keyword>
<comment type="catalytic activity">
    <reaction evidence="8">
        <text>fluoride(in) = fluoride(out)</text>
        <dbReference type="Rhea" id="RHEA:76159"/>
        <dbReference type="ChEBI" id="CHEBI:17051"/>
    </reaction>
    <physiologicalReaction direction="left-to-right" evidence="8">
        <dbReference type="Rhea" id="RHEA:76160"/>
    </physiologicalReaction>
</comment>
<keyword evidence="5 10" id="KW-0472">Membrane</keyword>
<dbReference type="GO" id="GO:0062054">
    <property type="term" value="F:fluoride channel activity"/>
    <property type="evidence" value="ECO:0007669"/>
    <property type="project" value="UniProtKB-UniRule"/>
</dbReference>
<evidence type="ECO:0000256" key="5">
    <source>
        <dbReference type="ARBA" id="ARBA00023136"/>
    </source>
</evidence>
<dbReference type="Proteomes" id="UP000183508">
    <property type="component" value="Unassembled WGS sequence"/>
</dbReference>
<evidence type="ECO:0000256" key="1">
    <source>
        <dbReference type="ARBA" id="ARBA00004651"/>
    </source>
</evidence>
<keyword evidence="10" id="KW-0479">Metal-binding</keyword>
<evidence type="ECO:0000256" key="6">
    <source>
        <dbReference type="ARBA" id="ARBA00023303"/>
    </source>
</evidence>
<dbReference type="PANTHER" id="PTHR28259:SF1">
    <property type="entry name" value="FLUORIDE EXPORT PROTEIN 1-RELATED"/>
    <property type="match status" value="1"/>
</dbReference>
<dbReference type="RefSeq" id="WP_245783979.1">
    <property type="nucleotide sequence ID" value="NZ_FPBV01000014.1"/>
</dbReference>
<evidence type="ECO:0000256" key="2">
    <source>
        <dbReference type="ARBA" id="ARBA00022475"/>
    </source>
</evidence>
<comment type="subcellular location">
    <subcellularLocation>
        <location evidence="1 10">Cell membrane</location>
        <topology evidence="1 10">Multi-pass membrane protein</topology>
    </subcellularLocation>
</comment>
<evidence type="ECO:0000256" key="4">
    <source>
        <dbReference type="ARBA" id="ARBA00022989"/>
    </source>
</evidence>
<dbReference type="HAMAP" id="MF_00454">
    <property type="entry name" value="FluC"/>
    <property type="match status" value="1"/>
</dbReference>
<protein>
    <recommendedName>
        <fullName evidence="10">Fluoride-specific ion channel FluC</fullName>
    </recommendedName>
</protein>
<dbReference type="PANTHER" id="PTHR28259">
    <property type="entry name" value="FLUORIDE EXPORT PROTEIN 1-RELATED"/>
    <property type="match status" value="1"/>
</dbReference>
<dbReference type="EMBL" id="FPBV01000014">
    <property type="protein sequence ID" value="SFU94159.1"/>
    <property type="molecule type" value="Genomic_DNA"/>
</dbReference>
<evidence type="ECO:0000313" key="11">
    <source>
        <dbReference type="EMBL" id="SFU94159.1"/>
    </source>
</evidence>
<dbReference type="GO" id="GO:0046872">
    <property type="term" value="F:metal ion binding"/>
    <property type="evidence" value="ECO:0007669"/>
    <property type="project" value="UniProtKB-KW"/>
</dbReference>
<evidence type="ECO:0000256" key="7">
    <source>
        <dbReference type="ARBA" id="ARBA00035120"/>
    </source>
</evidence>
<keyword evidence="2 10" id="KW-1003">Cell membrane</keyword>
<dbReference type="GO" id="GO:0005886">
    <property type="term" value="C:plasma membrane"/>
    <property type="evidence" value="ECO:0007669"/>
    <property type="project" value="UniProtKB-SubCell"/>
</dbReference>
<comment type="function">
    <text evidence="9 10">Fluoride-specific ion channel. Important for reducing fluoride concentration in the cell, thus reducing its toxicity.</text>
</comment>
<feature type="transmembrane region" description="Helical" evidence="10">
    <location>
        <begin position="99"/>
        <end position="118"/>
    </location>
</feature>
<name>A0A1I7K9R8_9BACL</name>
<feature type="binding site" evidence="10">
    <location>
        <position position="75"/>
    </location>
    <ligand>
        <name>Na(+)</name>
        <dbReference type="ChEBI" id="CHEBI:29101"/>
        <note>structural</note>
    </ligand>
</feature>
<evidence type="ECO:0000256" key="9">
    <source>
        <dbReference type="ARBA" id="ARBA00049940"/>
    </source>
</evidence>
<comment type="activity regulation">
    <text evidence="10">Na(+) is not transported, but it plays an essential structural role and its presence is essential for fluoride channel function.</text>
</comment>
<keyword evidence="3 10" id="KW-0812">Transmembrane</keyword>